<gene>
    <name evidence="1" type="ORF">MITSMUL_04165</name>
</gene>
<evidence type="ECO:0000313" key="2">
    <source>
        <dbReference type="Proteomes" id="UP000003671"/>
    </source>
</evidence>
<sequence length="39" mass="4422">MYFGFVAALLQAKYIPRPLDTNQKRGTVAVPRFLCSSFD</sequence>
<comment type="caution">
    <text evidence="1">The sequence shown here is derived from an EMBL/GenBank/DDBJ whole genome shotgun (WGS) entry which is preliminary data.</text>
</comment>
<name>C9KLT1_9FIRM</name>
<organism evidence="1 2">
    <name type="scientific">Mitsuokella multacida DSM 20544</name>
    <dbReference type="NCBI Taxonomy" id="500635"/>
    <lineage>
        <taxon>Bacteria</taxon>
        <taxon>Bacillati</taxon>
        <taxon>Bacillota</taxon>
        <taxon>Negativicutes</taxon>
        <taxon>Selenomonadales</taxon>
        <taxon>Selenomonadaceae</taxon>
        <taxon>Mitsuokella</taxon>
    </lineage>
</organism>
<dbReference type="STRING" id="500635.MITSMUL_04165"/>
<keyword evidence="2" id="KW-1185">Reference proteome</keyword>
<dbReference type="HOGENOM" id="CLU_3312824_0_0_9"/>
<dbReference type="Proteomes" id="UP000003671">
    <property type="component" value="Unassembled WGS sequence"/>
</dbReference>
<dbReference type="AlphaFoldDB" id="C9KLT1"/>
<proteinExistence type="predicted"/>
<dbReference type="EMBL" id="ABWK02000012">
    <property type="protein sequence ID" value="EEX69095.1"/>
    <property type="molecule type" value="Genomic_DNA"/>
</dbReference>
<evidence type="ECO:0000313" key="1">
    <source>
        <dbReference type="EMBL" id="EEX69095.1"/>
    </source>
</evidence>
<accession>C9KLT1</accession>
<protein>
    <submittedName>
        <fullName evidence="1">Uncharacterized protein</fullName>
    </submittedName>
</protein>
<reference evidence="1" key="1">
    <citation type="submission" date="2009-09" db="EMBL/GenBank/DDBJ databases">
        <authorList>
            <person name="Weinstock G."/>
            <person name="Sodergren E."/>
            <person name="Clifton S."/>
            <person name="Fulton L."/>
            <person name="Fulton B."/>
            <person name="Courtney L."/>
            <person name="Fronick C."/>
            <person name="Harrison M."/>
            <person name="Strong C."/>
            <person name="Farmer C."/>
            <person name="Delahaunty K."/>
            <person name="Markovic C."/>
            <person name="Hall O."/>
            <person name="Minx P."/>
            <person name="Tomlinson C."/>
            <person name="Mitreva M."/>
            <person name="Nelson J."/>
            <person name="Hou S."/>
            <person name="Wollam A."/>
            <person name="Pepin K.H."/>
            <person name="Johnson M."/>
            <person name="Bhonagiri V."/>
            <person name="Nash W.E."/>
            <person name="Warren W."/>
            <person name="Chinwalla A."/>
            <person name="Mardis E.R."/>
            <person name="Wilson R.K."/>
        </authorList>
    </citation>
    <scope>NUCLEOTIDE SEQUENCE [LARGE SCALE GENOMIC DNA]</scope>
    <source>
        <strain evidence="1">DSM 20544</strain>
    </source>
</reference>